<dbReference type="Gene3D" id="3.40.50.720">
    <property type="entry name" value="NAD(P)-binding Rossmann-like Domain"/>
    <property type="match status" value="1"/>
</dbReference>
<accession>A0A8S1E0R8</accession>
<keyword evidence="1" id="KW-0560">Oxidoreductase</keyword>
<dbReference type="PRINTS" id="PR00081">
    <property type="entry name" value="GDHRDH"/>
</dbReference>
<keyword evidence="3" id="KW-1185">Reference proteome</keyword>
<evidence type="ECO:0000313" key="3">
    <source>
        <dbReference type="Proteomes" id="UP000494165"/>
    </source>
</evidence>
<gene>
    <name evidence="2" type="ORF">CLODIP_2_CD00228</name>
</gene>
<sequence length="295" mass="33242">YFVDCKDAKMSADAKDQELAKKLWDKCVQLVKLTPEEIKLDLKGANSARLEIIEGTENQRVEVMKLDLASLQSVRDFVKEFNHSNDRLDVLINNAAAVGLANQQTADGLQQELQINHFGPFLLTILLLDVLKKSAPSRVVVVSSRWHRNGKIDLDNVNYENNFPGFKRCYQDAKLANVLFSNELAKRLSGTGVTCNSLHPGVINTDIRKRLPKLINFFFCLLYRHLIKTLEEGADTSVYLASSPQVQNVTGKFFFECKMMETGKNAKDENLAAKYFDECIHLVRLTPSELTALSS</sequence>
<proteinExistence type="predicted"/>
<dbReference type="GO" id="GO:0016491">
    <property type="term" value="F:oxidoreductase activity"/>
    <property type="evidence" value="ECO:0007669"/>
    <property type="project" value="UniProtKB-KW"/>
</dbReference>
<dbReference type="EMBL" id="CADEPI010000492">
    <property type="protein sequence ID" value="CAB3386553.1"/>
    <property type="molecule type" value="Genomic_DNA"/>
</dbReference>
<dbReference type="AlphaFoldDB" id="A0A8S1E0R8"/>
<dbReference type="Pfam" id="PF00106">
    <property type="entry name" value="adh_short"/>
    <property type="match status" value="1"/>
</dbReference>
<dbReference type="PANTHER" id="PTHR43157:SF31">
    <property type="entry name" value="PHOSPHATIDYLINOSITOL-GLYCAN BIOSYNTHESIS CLASS F PROTEIN"/>
    <property type="match status" value="1"/>
</dbReference>
<dbReference type="SUPFAM" id="SSF51735">
    <property type="entry name" value="NAD(P)-binding Rossmann-fold domains"/>
    <property type="match status" value="1"/>
</dbReference>
<name>A0A8S1E0R8_9INSE</name>
<protein>
    <recommendedName>
        <fullName evidence="4">Retinol dehydrogenase 14</fullName>
    </recommendedName>
</protein>
<organism evidence="2 3">
    <name type="scientific">Cloeon dipterum</name>
    <dbReference type="NCBI Taxonomy" id="197152"/>
    <lineage>
        <taxon>Eukaryota</taxon>
        <taxon>Metazoa</taxon>
        <taxon>Ecdysozoa</taxon>
        <taxon>Arthropoda</taxon>
        <taxon>Hexapoda</taxon>
        <taxon>Insecta</taxon>
        <taxon>Pterygota</taxon>
        <taxon>Palaeoptera</taxon>
        <taxon>Ephemeroptera</taxon>
        <taxon>Pisciforma</taxon>
        <taxon>Baetidae</taxon>
        <taxon>Cloeon</taxon>
    </lineage>
</organism>
<dbReference type="PANTHER" id="PTHR43157">
    <property type="entry name" value="PHOSPHATIDYLINOSITOL-GLYCAN BIOSYNTHESIS CLASS F PROTEIN-RELATED"/>
    <property type="match status" value="1"/>
</dbReference>
<dbReference type="InterPro" id="IPR036291">
    <property type="entry name" value="NAD(P)-bd_dom_sf"/>
</dbReference>
<dbReference type="Proteomes" id="UP000494165">
    <property type="component" value="Unassembled WGS sequence"/>
</dbReference>
<evidence type="ECO:0000256" key="1">
    <source>
        <dbReference type="ARBA" id="ARBA00023002"/>
    </source>
</evidence>
<dbReference type="InterPro" id="IPR002347">
    <property type="entry name" value="SDR_fam"/>
</dbReference>
<comment type="caution">
    <text evidence="2">The sequence shown here is derived from an EMBL/GenBank/DDBJ whole genome shotgun (WGS) entry which is preliminary data.</text>
</comment>
<evidence type="ECO:0000313" key="2">
    <source>
        <dbReference type="EMBL" id="CAB3386553.1"/>
    </source>
</evidence>
<evidence type="ECO:0008006" key="4">
    <source>
        <dbReference type="Google" id="ProtNLM"/>
    </source>
</evidence>
<feature type="non-terminal residue" evidence="2">
    <location>
        <position position="1"/>
    </location>
</feature>
<dbReference type="OrthoDB" id="191139at2759"/>
<reference evidence="2 3" key="1">
    <citation type="submission" date="2020-04" db="EMBL/GenBank/DDBJ databases">
        <authorList>
            <person name="Alioto T."/>
            <person name="Alioto T."/>
            <person name="Gomez Garrido J."/>
        </authorList>
    </citation>
    <scope>NUCLEOTIDE SEQUENCE [LARGE SCALE GENOMIC DNA]</scope>
</reference>